<dbReference type="InterPro" id="IPR018247">
    <property type="entry name" value="EF_Hand_1_Ca_BS"/>
</dbReference>
<dbReference type="PROSITE" id="PS50222">
    <property type="entry name" value="EF_HAND_2"/>
    <property type="match status" value="1"/>
</dbReference>
<dbReference type="Pfam" id="PF00924">
    <property type="entry name" value="MS_channel_2nd"/>
    <property type="match status" value="1"/>
</dbReference>
<dbReference type="GO" id="GO:0016020">
    <property type="term" value="C:membrane"/>
    <property type="evidence" value="ECO:0007669"/>
    <property type="project" value="InterPro"/>
</dbReference>
<protein>
    <recommendedName>
        <fullName evidence="4">EF-hand domain-containing protein</fullName>
    </recommendedName>
</protein>
<gene>
    <name evidence="5" type="ORF">BCR42DRAFT_403679</name>
</gene>
<dbReference type="InterPro" id="IPR011992">
    <property type="entry name" value="EF-hand-dom_pair"/>
</dbReference>
<evidence type="ECO:0000256" key="2">
    <source>
        <dbReference type="SAM" id="MobiDB-lite"/>
    </source>
</evidence>
<feature type="compositionally biased region" description="Acidic residues" evidence="2">
    <location>
        <begin position="136"/>
        <end position="152"/>
    </location>
</feature>
<dbReference type="OrthoDB" id="544685at2759"/>
<dbReference type="EMBL" id="MCGE01000003">
    <property type="protein sequence ID" value="ORZ22960.1"/>
    <property type="molecule type" value="Genomic_DNA"/>
</dbReference>
<dbReference type="PANTHER" id="PTHR31323">
    <property type="entry name" value="MECHANOSENSITIVE ION CHANNEL PROTEIN MSY2"/>
    <property type="match status" value="1"/>
</dbReference>
<feature type="compositionally biased region" description="Polar residues" evidence="2">
    <location>
        <begin position="391"/>
        <end position="403"/>
    </location>
</feature>
<dbReference type="PROSITE" id="PS00018">
    <property type="entry name" value="EF_HAND_1"/>
    <property type="match status" value="1"/>
</dbReference>
<evidence type="ECO:0000313" key="6">
    <source>
        <dbReference type="Proteomes" id="UP000193560"/>
    </source>
</evidence>
<dbReference type="InterPro" id="IPR006685">
    <property type="entry name" value="MscS_channel_2nd"/>
</dbReference>
<feature type="compositionally biased region" description="Basic and acidic residues" evidence="2">
    <location>
        <begin position="11"/>
        <end position="20"/>
    </location>
</feature>
<dbReference type="InterPro" id="IPR010920">
    <property type="entry name" value="LSM_dom_sf"/>
</dbReference>
<feature type="compositionally biased region" description="Basic and acidic residues" evidence="2">
    <location>
        <begin position="29"/>
        <end position="57"/>
    </location>
</feature>
<dbReference type="STRING" id="90262.A0A1X2IV90"/>
<dbReference type="AlphaFoldDB" id="A0A1X2IV90"/>
<evidence type="ECO:0000313" key="5">
    <source>
        <dbReference type="EMBL" id="ORZ22960.1"/>
    </source>
</evidence>
<dbReference type="GO" id="GO:0005262">
    <property type="term" value="F:calcium channel activity"/>
    <property type="evidence" value="ECO:0007669"/>
    <property type="project" value="TreeGrafter"/>
</dbReference>
<feature type="transmembrane region" description="Helical" evidence="3">
    <location>
        <begin position="318"/>
        <end position="339"/>
    </location>
</feature>
<keyword evidence="3" id="KW-0812">Transmembrane</keyword>
<comment type="caution">
    <text evidence="5">The sequence shown here is derived from an EMBL/GenBank/DDBJ whole genome shotgun (WGS) entry which is preliminary data.</text>
</comment>
<feature type="domain" description="EF-hand" evidence="4">
    <location>
        <begin position="528"/>
        <end position="563"/>
    </location>
</feature>
<feature type="transmembrane region" description="Helical" evidence="3">
    <location>
        <begin position="610"/>
        <end position="632"/>
    </location>
</feature>
<keyword evidence="3" id="KW-1133">Transmembrane helix</keyword>
<feature type="compositionally biased region" description="Basic and acidic residues" evidence="2">
    <location>
        <begin position="126"/>
        <end position="135"/>
    </location>
</feature>
<feature type="region of interest" description="Disordered" evidence="2">
    <location>
        <begin position="1"/>
        <end position="63"/>
    </location>
</feature>
<accession>A0A1X2IV90</accession>
<keyword evidence="3" id="KW-0472">Membrane</keyword>
<dbReference type="SUPFAM" id="SSF47473">
    <property type="entry name" value="EF-hand"/>
    <property type="match status" value="1"/>
</dbReference>
<feature type="transmembrane region" description="Helical" evidence="3">
    <location>
        <begin position="187"/>
        <end position="208"/>
    </location>
</feature>
<reference evidence="5 6" key="1">
    <citation type="submission" date="2016-07" db="EMBL/GenBank/DDBJ databases">
        <title>Pervasive Adenine N6-methylation of Active Genes in Fungi.</title>
        <authorList>
            <consortium name="DOE Joint Genome Institute"/>
            <person name="Mondo S.J."/>
            <person name="Dannebaum R.O."/>
            <person name="Kuo R.C."/>
            <person name="Labutti K."/>
            <person name="Haridas S."/>
            <person name="Kuo A."/>
            <person name="Salamov A."/>
            <person name="Ahrendt S.R."/>
            <person name="Lipzen A."/>
            <person name="Sullivan W."/>
            <person name="Andreopoulos W.B."/>
            <person name="Clum A."/>
            <person name="Lindquist E."/>
            <person name="Daum C."/>
            <person name="Ramamoorthy G.K."/>
            <person name="Gryganskyi A."/>
            <person name="Culley D."/>
            <person name="Magnuson J.K."/>
            <person name="James T.Y."/>
            <person name="O'Malley M.A."/>
            <person name="Stajich J.E."/>
            <person name="Spatafora J.W."/>
            <person name="Visel A."/>
            <person name="Grigoriev I.V."/>
        </authorList>
    </citation>
    <scope>NUCLEOTIDE SEQUENCE [LARGE SCALE GENOMIC DNA]</scope>
    <source>
        <strain evidence="5 6">NRRL 1336</strain>
    </source>
</reference>
<evidence type="ECO:0000259" key="4">
    <source>
        <dbReference type="PROSITE" id="PS50222"/>
    </source>
</evidence>
<feature type="region of interest" description="Disordered" evidence="2">
    <location>
        <begin position="97"/>
        <end position="165"/>
    </location>
</feature>
<feature type="region of interest" description="Disordered" evidence="2">
    <location>
        <begin position="816"/>
        <end position="856"/>
    </location>
</feature>
<evidence type="ECO:0000256" key="3">
    <source>
        <dbReference type="SAM" id="Phobius"/>
    </source>
</evidence>
<keyword evidence="6" id="KW-1185">Reference proteome</keyword>
<organism evidence="5 6">
    <name type="scientific">Absidia repens</name>
    <dbReference type="NCBI Taxonomy" id="90262"/>
    <lineage>
        <taxon>Eukaryota</taxon>
        <taxon>Fungi</taxon>
        <taxon>Fungi incertae sedis</taxon>
        <taxon>Mucoromycota</taxon>
        <taxon>Mucoromycotina</taxon>
        <taxon>Mucoromycetes</taxon>
        <taxon>Mucorales</taxon>
        <taxon>Cunninghamellaceae</taxon>
        <taxon>Absidia</taxon>
    </lineage>
</organism>
<name>A0A1X2IV90_9FUNG</name>
<feature type="region of interest" description="Disordered" evidence="2">
    <location>
        <begin position="369"/>
        <end position="435"/>
    </location>
</feature>
<dbReference type="Pfam" id="PF25886">
    <property type="entry name" value="Msy1"/>
    <property type="match status" value="1"/>
</dbReference>
<feature type="transmembrane region" description="Helical" evidence="3">
    <location>
        <begin position="284"/>
        <end position="306"/>
    </location>
</feature>
<dbReference type="GO" id="GO:0005509">
    <property type="term" value="F:calcium ion binding"/>
    <property type="evidence" value="ECO:0007669"/>
    <property type="project" value="InterPro"/>
</dbReference>
<dbReference type="InterPro" id="IPR058650">
    <property type="entry name" value="Msy1/2-like"/>
</dbReference>
<feature type="compositionally biased region" description="Basic and acidic residues" evidence="2">
    <location>
        <begin position="369"/>
        <end position="378"/>
    </location>
</feature>
<evidence type="ECO:0000256" key="1">
    <source>
        <dbReference type="ARBA" id="ARBA00022837"/>
    </source>
</evidence>
<proteinExistence type="predicted"/>
<feature type="compositionally biased region" description="Polar residues" evidence="2">
    <location>
        <begin position="845"/>
        <end position="856"/>
    </location>
</feature>
<dbReference type="SUPFAM" id="SSF50182">
    <property type="entry name" value="Sm-like ribonucleoproteins"/>
    <property type="match status" value="1"/>
</dbReference>
<dbReference type="GO" id="GO:0006874">
    <property type="term" value="P:intracellular calcium ion homeostasis"/>
    <property type="evidence" value="ECO:0007669"/>
    <property type="project" value="TreeGrafter"/>
</dbReference>
<dbReference type="InterPro" id="IPR002048">
    <property type="entry name" value="EF_hand_dom"/>
</dbReference>
<keyword evidence="1" id="KW-0106">Calcium</keyword>
<feature type="transmembrane region" description="Helical" evidence="3">
    <location>
        <begin position="241"/>
        <end position="264"/>
    </location>
</feature>
<dbReference type="PANTHER" id="PTHR31323:SF1">
    <property type="entry name" value="MECHANOSENSITIVE ION CHANNEL PROTEIN"/>
    <property type="match status" value="1"/>
</dbReference>
<sequence length="856" mass="98021">MGKHTKSVRIAGEDHKRLIDEAAPMPQTNEKDPFYTIEMKEHDTNTNDEQKDQDHPLRFPPTTLKDDSHWIYNDENMYREHDAALMGNHYNVGDDDEDDTYNNIRTTPLGTAYNKGVTDANNGEVSEEHRQRQHADDDDDDDEEFDWNDDPDAPAKPKRRRTTRERIQAAMKKPCCWHFLSPFMKRLIIAAIGSLIFIAIAVVIYLLLPKPTVAEENDPNFSNIRSNVQIWMYWAAFMWHIGWITTMFVEIVPSFVSLWAKIFVGRRSEKVKSSMEYYMSMKRYITILLLGAWSFASWAFLVNVPFSSVQKQGYASVIWKIFICIFVTTCLLFFQKLIIQIIATRFHRSAYSERIAQNKHSLKVLDSLSKSEGRRSRMESNNNLRQRHTSNDSTQDISTTRPSINVLPNDASEPMSYTSSYSSQPHGGHHSRGNAERFNNLHKRVQGMILTDKPQALSRMETRKVDINSDDFAKKVAKKLFYSLAYPYGMASHLPPMTTMAGDSADTNFVGGSGIKTLEKHHFRPYFKTEEQSKAAFDVFDRDGNGDVTRREFRDTVVQIYRERKLLAQCIRDTSQALGKIDIILFILVMVINIFICITAVFRVNLYQALVPMGTFIMGLSFMFSNTVKVAFESIMFLFVTHPYDAGDNVLIDDTTLTVHNMGITGTVFIRGDGQKVYAPTTVLMTKLITNVRRSGSMGESIALNVDFRTSTDLIFTLRERLAAWVNDQPREYAAGFDVRLQEIVDVNKLVLTIWLPHKDNWQDVGKRLQRRNRFMFMLKDTLDDLKIHYELPAQRFTSNSEFFDRANKLASETVQSFASTRPGSPIDSSSSSATRPHNVRMYGYTQSTSADADGG</sequence>
<feature type="transmembrane region" description="Helical" evidence="3">
    <location>
        <begin position="583"/>
        <end position="604"/>
    </location>
</feature>
<dbReference type="Gene3D" id="1.10.238.10">
    <property type="entry name" value="EF-hand"/>
    <property type="match status" value="1"/>
</dbReference>
<dbReference type="Proteomes" id="UP000193560">
    <property type="component" value="Unassembled WGS sequence"/>
</dbReference>